<dbReference type="InterPro" id="IPR045864">
    <property type="entry name" value="aa-tRNA-synth_II/BPL/LPL"/>
</dbReference>
<comment type="catalytic activity">
    <reaction evidence="12 13">
        <text>tRNA(Thr) + L-threonine + ATP = L-threonyl-tRNA(Thr) + AMP + diphosphate + H(+)</text>
        <dbReference type="Rhea" id="RHEA:24624"/>
        <dbReference type="Rhea" id="RHEA-COMP:9670"/>
        <dbReference type="Rhea" id="RHEA-COMP:9704"/>
        <dbReference type="ChEBI" id="CHEBI:15378"/>
        <dbReference type="ChEBI" id="CHEBI:30616"/>
        <dbReference type="ChEBI" id="CHEBI:33019"/>
        <dbReference type="ChEBI" id="CHEBI:57926"/>
        <dbReference type="ChEBI" id="CHEBI:78442"/>
        <dbReference type="ChEBI" id="CHEBI:78534"/>
        <dbReference type="ChEBI" id="CHEBI:456215"/>
        <dbReference type="EC" id="6.1.1.3"/>
    </reaction>
</comment>
<dbReference type="SMART" id="SM00863">
    <property type="entry name" value="tRNA_SAD"/>
    <property type="match status" value="1"/>
</dbReference>
<dbReference type="CDD" id="cd00771">
    <property type="entry name" value="ThrRS_core"/>
    <property type="match status" value="1"/>
</dbReference>
<dbReference type="Pfam" id="PF02824">
    <property type="entry name" value="TGS"/>
    <property type="match status" value="1"/>
</dbReference>
<dbReference type="InterPro" id="IPR033728">
    <property type="entry name" value="ThrRS_core"/>
</dbReference>
<dbReference type="Pfam" id="PF00587">
    <property type="entry name" value="tRNA-synt_2b"/>
    <property type="match status" value="1"/>
</dbReference>
<proteinExistence type="inferred from homology"/>
<feature type="binding site" evidence="13">
    <location>
        <position position="519"/>
    </location>
    <ligand>
        <name>Zn(2+)</name>
        <dbReference type="ChEBI" id="CHEBI:29105"/>
        <note>catalytic</note>
    </ligand>
</feature>
<dbReference type="CDD" id="cd00860">
    <property type="entry name" value="ThrRS_anticodon"/>
    <property type="match status" value="1"/>
</dbReference>
<keyword evidence="4 13" id="KW-0436">Ligase</keyword>
<dbReference type="InterPro" id="IPR006195">
    <property type="entry name" value="aa-tRNA-synth_II"/>
</dbReference>
<organism evidence="16 17">
    <name type="scientific">Aeribacillus alveayuensis</name>
    <dbReference type="NCBI Taxonomy" id="279215"/>
    <lineage>
        <taxon>Bacteria</taxon>
        <taxon>Bacillati</taxon>
        <taxon>Bacillota</taxon>
        <taxon>Bacilli</taxon>
        <taxon>Bacillales</taxon>
        <taxon>Bacillaceae</taxon>
        <taxon>Aeribacillus</taxon>
    </lineage>
</organism>
<evidence type="ECO:0000256" key="1">
    <source>
        <dbReference type="ARBA" id="ARBA00008226"/>
    </source>
</evidence>
<dbReference type="CDD" id="cd01667">
    <property type="entry name" value="TGS_ThrRS"/>
    <property type="match status" value="1"/>
</dbReference>
<dbReference type="Pfam" id="PF03129">
    <property type="entry name" value="HGTP_anticodon"/>
    <property type="match status" value="1"/>
</dbReference>
<keyword evidence="11 13" id="KW-0030">Aminoacyl-tRNA synthetase</keyword>
<dbReference type="InterPro" id="IPR002320">
    <property type="entry name" value="Thr-tRNA-ligase_IIa"/>
</dbReference>
<evidence type="ECO:0000259" key="14">
    <source>
        <dbReference type="PROSITE" id="PS50862"/>
    </source>
</evidence>
<evidence type="ECO:0000313" key="17">
    <source>
        <dbReference type="Proteomes" id="UP001225646"/>
    </source>
</evidence>
<dbReference type="Gene3D" id="3.10.20.30">
    <property type="match status" value="1"/>
</dbReference>
<sequence>MAEQIQITFPDGAVKEFPKGITTEEIAASISPGLKKKAIAGKFNGDPIDLRTPIETDGSIEILTPGSEEALEILRHSTAHLMAQAIKRLYKNVKLGVGPVIENGFYYDIDMDETITPEDLPKIEKEMKKIVGENLEVVRKEVSREEAKRLYEEIGDNLKLELIDDIPEGETISIYEQGEFFDLCRGVHVPSTGKIKEFKLLSVAGAYWRGDSKNKMLQRIYGTAFFTKDELKEHLRLLEEAKERDHRKLGKELSLFTTSQKVGQGLPLWLPKGATIRRIIERYIVDKEIQLGYQHVYTPVLGSVELYKTSGHWDHYQEDMFPKMEMDNEELVLRPMNCPHHMMIYKNDIHSYRELPIRIAELGTMHRYEMSGALTGLQRVRGMTLNDAHIFVRPDQIKDEFIRVVRLIEEVYKDFGIHDYSFRLSYRDPEDKEKYYDDDAMWEKAQSMLKQAMDELGHDYYEAEGEAAFYGPKLDVQVRTALGKDETLSTVQLDFLLPERFDLTYVGEDGKQHRPVVIHRGVVSTMERFVAFLIEEYKGAFPTWLAPVQVQIIPVSPAVHLDYAKKVQERLQKEGIRVELDARDEKVGYKIREAQIQKIPYMLVVGDNEMNEEAVNVRKYGEQKSETVKLEHFVDQLIKEAKK</sequence>
<reference evidence="16 17" key="1">
    <citation type="submission" date="2023-07" db="EMBL/GenBank/DDBJ databases">
        <title>Genomic Encyclopedia of Type Strains, Phase IV (KMG-IV): sequencing the most valuable type-strain genomes for metagenomic binning, comparative biology and taxonomic classification.</title>
        <authorList>
            <person name="Goeker M."/>
        </authorList>
    </citation>
    <scope>NUCLEOTIDE SEQUENCE [LARGE SCALE GENOMIC DNA]</scope>
    <source>
        <strain evidence="16 17">DSM 19092</strain>
    </source>
</reference>
<evidence type="ECO:0000313" key="16">
    <source>
        <dbReference type="EMBL" id="MDQ0161108.1"/>
    </source>
</evidence>
<keyword evidence="17" id="KW-1185">Reference proteome</keyword>
<evidence type="ECO:0000256" key="4">
    <source>
        <dbReference type="ARBA" id="ARBA00022598"/>
    </source>
</evidence>
<evidence type="ECO:0000256" key="2">
    <source>
        <dbReference type="ARBA" id="ARBA00022490"/>
    </source>
</evidence>
<evidence type="ECO:0000256" key="9">
    <source>
        <dbReference type="ARBA" id="ARBA00022884"/>
    </source>
</evidence>
<gene>
    <name evidence="13" type="primary">thrS</name>
    <name evidence="16" type="ORF">J2S06_000178</name>
</gene>
<dbReference type="Proteomes" id="UP001225646">
    <property type="component" value="Unassembled WGS sequence"/>
</dbReference>
<dbReference type="PROSITE" id="PS51880">
    <property type="entry name" value="TGS"/>
    <property type="match status" value="1"/>
</dbReference>
<protein>
    <recommendedName>
        <fullName evidence="13">Threonine--tRNA ligase</fullName>
        <ecNumber evidence="13">6.1.1.3</ecNumber>
    </recommendedName>
    <alternativeName>
        <fullName evidence="13">Threonyl-tRNA synthetase</fullName>
        <shortName evidence="13">ThrRS</shortName>
    </alternativeName>
</protein>
<dbReference type="InterPro" id="IPR018163">
    <property type="entry name" value="Thr/Ala-tRNA-synth_IIc_edit"/>
</dbReference>
<comment type="caution">
    <text evidence="13">Lacks conserved residue(s) required for the propagation of feature annotation.</text>
</comment>
<dbReference type="SUPFAM" id="SSF55186">
    <property type="entry name" value="ThrRS/AlaRS common domain"/>
    <property type="match status" value="1"/>
</dbReference>
<dbReference type="EMBL" id="JAUSTR010000001">
    <property type="protein sequence ID" value="MDQ0161108.1"/>
    <property type="molecule type" value="Genomic_DNA"/>
</dbReference>
<comment type="caution">
    <text evidence="16">The sequence shown here is derived from an EMBL/GenBank/DDBJ whole genome shotgun (WGS) entry which is preliminary data.</text>
</comment>
<evidence type="ECO:0000256" key="3">
    <source>
        <dbReference type="ARBA" id="ARBA00022555"/>
    </source>
</evidence>
<dbReference type="InterPro" id="IPR002314">
    <property type="entry name" value="aa-tRNA-synt_IIb"/>
</dbReference>
<evidence type="ECO:0000256" key="10">
    <source>
        <dbReference type="ARBA" id="ARBA00022917"/>
    </source>
</evidence>
<dbReference type="Gene3D" id="3.30.980.10">
    <property type="entry name" value="Threonyl-trna Synthetase, Chain A, domain 2"/>
    <property type="match status" value="1"/>
</dbReference>
<dbReference type="PANTHER" id="PTHR11451">
    <property type="entry name" value="THREONINE-TRNA LIGASE"/>
    <property type="match status" value="1"/>
</dbReference>
<dbReference type="RefSeq" id="WP_044893439.1">
    <property type="nucleotide sequence ID" value="NZ_JAUSTR010000001.1"/>
</dbReference>
<keyword evidence="6 13" id="KW-0547">Nucleotide-binding</keyword>
<evidence type="ECO:0000256" key="8">
    <source>
        <dbReference type="ARBA" id="ARBA00022840"/>
    </source>
</evidence>
<evidence type="ECO:0000259" key="15">
    <source>
        <dbReference type="PROSITE" id="PS51880"/>
    </source>
</evidence>
<name>A0ABT9VJG4_9BACI</name>
<evidence type="ECO:0000256" key="5">
    <source>
        <dbReference type="ARBA" id="ARBA00022723"/>
    </source>
</evidence>
<dbReference type="SUPFAM" id="SSF81271">
    <property type="entry name" value="TGS-like"/>
    <property type="match status" value="1"/>
</dbReference>
<dbReference type="InterPro" id="IPR012947">
    <property type="entry name" value="tRNA_SAD"/>
</dbReference>
<feature type="domain" description="TGS" evidence="15">
    <location>
        <begin position="3"/>
        <end position="64"/>
    </location>
</feature>
<keyword evidence="2 13" id="KW-0963">Cytoplasm</keyword>
<dbReference type="InterPro" id="IPR004095">
    <property type="entry name" value="TGS"/>
</dbReference>
<dbReference type="Gene3D" id="3.30.930.10">
    <property type="entry name" value="Bira Bifunctional Protein, Domain 2"/>
    <property type="match status" value="1"/>
</dbReference>
<dbReference type="NCBIfam" id="TIGR00418">
    <property type="entry name" value="thrS"/>
    <property type="match status" value="1"/>
</dbReference>
<dbReference type="EC" id="6.1.1.3" evidence="13"/>
<keyword evidence="10 13" id="KW-0648">Protein biosynthesis</keyword>
<dbReference type="Pfam" id="PF07973">
    <property type="entry name" value="tRNA_SAD"/>
    <property type="match status" value="1"/>
</dbReference>
<feature type="domain" description="Aminoacyl-transfer RNA synthetases class-II family profile" evidence="14">
    <location>
        <begin position="245"/>
        <end position="542"/>
    </location>
</feature>
<dbReference type="PANTHER" id="PTHR11451:SF56">
    <property type="entry name" value="THREONINE--TRNA LIGASE 1"/>
    <property type="match status" value="1"/>
</dbReference>
<accession>A0ABT9VJG4</accession>
<keyword evidence="8 13" id="KW-0067">ATP-binding</keyword>
<evidence type="ECO:0000256" key="12">
    <source>
        <dbReference type="ARBA" id="ARBA00049515"/>
    </source>
</evidence>
<dbReference type="HAMAP" id="MF_00184">
    <property type="entry name" value="Thr_tRNA_synth"/>
    <property type="match status" value="1"/>
</dbReference>
<evidence type="ECO:0000256" key="13">
    <source>
        <dbReference type="HAMAP-Rule" id="MF_00184"/>
    </source>
</evidence>
<evidence type="ECO:0000256" key="7">
    <source>
        <dbReference type="ARBA" id="ARBA00022833"/>
    </source>
</evidence>
<dbReference type="InterPro" id="IPR004154">
    <property type="entry name" value="Anticodon-bd"/>
</dbReference>
<dbReference type="GO" id="GO:0004829">
    <property type="term" value="F:threonine-tRNA ligase activity"/>
    <property type="evidence" value="ECO:0007669"/>
    <property type="project" value="UniProtKB-EC"/>
</dbReference>
<dbReference type="InterPro" id="IPR012676">
    <property type="entry name" value="TGS-like"/>
</dbReference>
<keyword evidence="7 13" id="KW-0862">Zinc</keyword>
<dbReference type="PRINTS" id="PR01047">
    <property type="entry name" value="TRNASYNTHTHR"/>
</dbReference>
<evidence type="ECO:0000256" key="11">
    <source>
        <dbReference type="ARBA" id="ARBA00023146"/>
    </source>
</evidence>
<dbReference type="InterPro" id="IPR047246">
    <property type="entry name" value="ThrRS_anticodon"/>
</dbReference>
<evidence type="ECO:0000256" key="6">
    <source>
        <dbReference type="ARBA" id="ARBA00022741"/>
    </source>
</evidence>
<dbReference type="SUPFAM" id="SSF55681">
    <property type="entry name" value="Class II aaRS and biotin synthetases"/>
    <property type="match status" value="1"/>
</dbReference>
<dbReference type="PROSITE" id="PS50862">
    <property type="entry name" value="AA_TRNA_LIGASE_II"/>
    <property type="match status" value="1"/>
</dbReference>
<dbReference type="InterPro" id="IPR036621">
    <property type="entry name" value="Anticodon-bd_dom_sf"/>
</dbReference>
<dbReference type="Gene3D" id="3.30.54.20">
    <property type="match status" value="1"/>
</dbReference>
<dbReference type="Gene3D" id="3.40.50.800">
    <property type="entry name" value="Anticodon-binding domain"/>
    <property type="match status" value="1"/>
</dbReference>
<dbReference type="InterPro" id="IPR012675">
    <property type="entry name" value="Beta-grasp_dom_sf"/>
</dbReference>
<feature type="binding site" evidence="13">
    <location>
        <position position="338"/>
    </location>
    <ligand>
        <name>Zn(2+)</name>
        <dbReference type="ChEBI" id="CHEBI:29105"/>
        <note>catalytic</note>
    </ligand>
</feature>
<comment type="subcellular location">
    <subcellularLocation>
        <location evidence="13">Cytoplasm</location>
    </subcellularLocation>
</comment>
<feature type="binding site" evidence="13">
    <location>
        <position position="389"/>
    </location>
    <ligand>
        <name>Zn(2+)</name>
        <dbReference type="ChEBI" id="CHEBI:29105"/>
        <note>catalytic</note>
    </ligand>
</feature>
<comment type="similarity">
    <text evidence="1 13">Belongs to the class-II aminoacyl-tRNA synthetase family.</text>
</comment>
<keyword evidence="5 13" id="KW-0479">Metal-binding</keyword>
<keyword evidence="9 13" id="KW-0694">RNA-binding</keyword>
<comment type="subunit">
    <text evidence="13">Homodimer.</text>
</comment>
<dbReference type="SUPFAM" id="SSF52954">
    <property type="entry name" value="Class II aaRS ABD-related"/>
    <property type="match status" value="1"/>
</dbReference>
<comment type="cofactor">
    <cofactor evidence="13">
        <name>Zn(2+)</name>
        <dbReference type="ChEBI" id="CHEBI:29105"/>
    </cofactor>
    <text evidence="13">Binds 1 zinc ion per subunit.</text>
</comment>
<keyword evidence="3 13" id="KW-0820">tRNA-binding</keyword>